<comment type="subcellular location">
    <subcellularLocation>
        <location evidence="1">Membrane</location>
        <topology evidence="1">Multi-pass membrane protein</topology>
    </subcellularLocation>
</comment>
<dbReference type="InterPro" id="IPR036291">
    <property type="entry name" value="NAD(P)-bd_dom_sf"/>
</dbReference>
<dbReference type="Gene3D" id="3.40.50.720">
    <property type="entry name" value="NAD(P)-binding Rossmann-like Domain"/>
    <property type="match status" value="1"/>
</dbReference>
<dbReference type="GO" id="GO:0048038">
    <property type="term" value="F:quinone binding"/>
    <property type="evidence" value="ECO:0007669"/>
    <property type="project" value="UniProtKB-KW"/>
</dbReference>
<feature type="transmembrane region" description="Helical" evidence="10">
    <location>
        <begin position="634"/>
        <end position="655"/>
    </location>
</feature>
<protein>
    <submittedName>
        <fullName evidence="14">DNA polymerase III subunit epsilon</fullName>
    </submittedName>
</protein>
<evidence type="ECO:0000256" key="5">
    <source>
        <dbReference type="ARBA" id="ARBA00022989"/>
    </source>
</evidence>
<dbReference type="GO" id="GO:0016491">
    <property type="term" value="F:oxidoreductase activity"/>
    <property type="evidence" value="ECO:0007669"/>
    <property type="project" value="UniProtKB-KW"/>
</dbReference>
<evidence type="ECO:0000256" key="10">
    <source>
        <dbReference type="SAM" id="Phobius"/>
    </source>
</evidence>
<organism evidence="14 15">
    <name type="scientific">Sphingomonas sanxanigenens DSM 19645 = NX02</name>
    <dbReference type="NCBI Taxonomy" id="1123269"/>
    <lineage>
        <taxon>Bacteria</taxon>
        <taxon>Pseudomonadati</taxon>
        <taxon>Pseudomonadota</taxon>
        <taxon>Alphaproteobacteria</taxon>
        <taxon>Sphingomonadales</taxon>
        <taxon>Sphingomonadaceae</taxon>
        <taxon>Sphingomonas</taxon>
    </lineage>
</organism>
<dbReference type="Pfam" id="PF07884">
    <property type="entry name" value="VKOR"/>
    <property type="match status" value="1"/>
</dbReference>
<feature type="transmembrane region" description="Helical" evidence="10">
    <location>
        <begin position="601"/>
        <end position="628"/>
    </location>
</feature>
<dbReference type="InterPro" id="IPR005530">
    <property type="entry name" value="SPW"/>
</dbReference>
<feature type="transmembrane region" description="Helical" evidence="10">
    <location>
        <begin position="764"/>
        <end position="782"/>
    </location>
</feature>
<feature type="transmembrane region" description="Helical" evidence="10">
    <location>
        <begin position="788"/>
        <end position="805"/>
    </location>
</feature>
<dbReference type="OrthoDB" id="9814124at2"/>
<dbReference type="AlphaFoldDB" id="A0A0F7JSS9"/>
<dbReference type="RefSeq" id="WP_047100285.1">
    <property type="nucleotide sequence ID" value="NZ_CP011450.1"/>
</dbReference>
<evidence type="ECO:0000259" key="12">
    <source>
        <dbReference type="Pfam" id="PF03779"/>
    </source>
</evidence>
<dbReference type="InterPro" id="IPR012932">
    <property type="entry name" value="VKOR"/>
</dbReference>
<dbReference type="CDD" id="cd12919">
    <property type="entry name" value="VKOR_2"/>
    <property type="match status" value="1"/>
</dbReference>
<keyword evidence="7 10" id="KW-0472">Membrane</keyword>
<evidence type="ECO:0000256" key="2">
    <source>
        <dbReference type="ARBA" id="ARBA00006214"/>
    </source>
</evidence>
<evidence type="ECO:0000256" key="1">
    <source>
        <dbReference type="ARBA" id="ARBA00004141"/>
    </source>
</evidence>
<feature type="transmembrane region" description="Helical" evidence="10">
    <location>
        <begin position="742"/>
        <end position="759"/>
    </location>
</feature>
<feature type="domain" description="SPW repeat-containing integral membrane" evidence="12">
    <location>
        <begin position="387"/>
        <end position="479"/>
    </location>
</feature>
<feature type="transmembrane region" description="Helical" evidence="10">
    <location>
        <begin position="412"/>
        <end position="434"/>
    </location>
</feature>
<dbReference type="PANTHER" id="PTHR43245">
    <property type="entry name" value="BIFUNCTIONAL POLYMYXIN RESISTANCE PROTEIN ARNA"/>
    <property type="match status" value="1"/>
</dbReference>
<keyword evidence="3 10" id="KW-0812">Transmembrane</keyword>
<evidence type="ECO:0000313" key="14">
    <source>
        <dbReference type="EMBL" id="AKH18722.1"/>
    </source>
</evidence>
<dbReference type="Proteomes" id="UP000018851">
    <property type="component" value="Plasmid pNXO2"/>
</dbReference>
<evidence type="ECO:0000313" key="15">
    <source>
        <dbReference type="Proteomes" id="UP000018851"/>
    </source>
</evidence>
<comment type="similarity">
    <text evidence="2">Belongs to the VKOR family.</text>
</comment>
<dbReference type="Pfam" id="PF03779">
    <property type="entry name" value="SPW"/>
    <property type="match status" value="1"/>
</dbReference>
<keyword evidence="6" id="KW-0560">Oxidoreductase</keyword>
<feature type="transmembrane region" description="Helical" evidence="10">
    <location>
        <begin position="441"/>
        <end position="458"/>
    </location>
</feature>
<evidence type="ECO:0000256" key="3">
    <source>
        <dbReference type="ARBA" id="ARBA00022692"/>
    </source>
</evidence>
<evidence type="ECO:0000256" key="9">
    <source>
        <dbReference type="ARBA" id="ARBA00023284"/>
    </source>
</evidence>
<feature type="domain" description="Vitamin K epoxide reductase" evidence="13">
    <location>
        <begin position="515"/>
        <end position="649"/>
    </location>
</feature>
<dbReference type="GO" id="GO:0016020">
    <property type="term" value="C:membrane"/>
    <property type="evidence" value="ECO:0007669"/>
    <property type="project" value="UniProtKB-SubCell"/>
</dbReference>
<keyword evidence="5 10" id="KW-1133">Transmembrane helix</keyword>
<evidence type="ECO:0000256" key="8">
    <source>
        <dbReference type="ARBA" id="ARBA00023157"/>
    </source>
</evidence>
<keyword evidence="14" id="KW-0614">Plasmid</keyword>
<gene>
    <name evidence="14" type="ORF">NX02_p0405</name>
</gene>
<dbReference type="InterPro" id="IPR001509">
    <property type="entry name" value="Epimerase_deHydtase"/>
</dbReference>
<evidence type="ECO:0000256" key="6">
    <source>
        <dbReference type="ARBA" id="ARBA00023002"/>
    </source>
</evidence>
<keyword evidence="4" id="KW-0874">Quinone</keyword>
<dbReference type="SUPFAM" id="SSF51735">
    <property type="entry name" value="NAD(P)-binding Rossmann-fold domains"/>
    <property type="match status" value="1"/>
</dbReference>
<dbReference type="Pfam" id="PF01370">
    <property type="entry name" value="Epimerase"/>
    <property type="match status" value="1"/>
</dbReference>
<dbReference type="InterPro" id="IPR038354">
    <property type="entry name" value="VKOR_sf"/>
</dbReference>
<sequence>MDKPLVIITGATGNLGRSVAAVLSADYRIVGLDLKAEALTFPVIKVDLASDQSVLDALAQIRASQGGRVASVIHLAAYFDFTGKEHPLYRSVNVEGTRRLLRALQDFEVEQFVYSSTMLVHAPCAPGEQIDESWPIDPRWAYPKSKALAEEVIREEHGSIPYAILRFAGVYDEESAVPTLSNQIARIYEREFESFFYSGSPLVGQSMVHREDLVEAVRLAVQRRDTLPPDAEILVGEPEALGYDALQDEIGYLIHGIEDWPTLRVPKPVAAVGVWAQDKLEPVVPDAIDEGEKPFIKPFMIRLADDHYALDIGRAEKLLGWRPHHRLKDELPKMIAALKRDPLAWYKRNGLRPPHDLAEAAALGKHPEEVRRASDERYRREHSETRWAHFVNFMLGTWLLTQPPLIGVAEPLLRWTEIVSGALLIVFASLSLSWHAPWARWISAAIGAVVMAAPFVFWTDNPTAYLSDTLVGMLIFGFAVGTKPEVGPSPLARVTGPQVPQGWTYNPSSWTQRIPIIALALIGLYVSRYLAAYQLGYVSDVWEPFFLGSVDDPRNGTEEIITSEVSEAWPVSDAALGGYTYGLEILTGIVGSRARWRTMPWLVLLFGLMIAPLGIVSIFFIIIQPIWIGTWSTLALIGAAAMLIQIPYSLDELVAVGQFLRRRARAGKNVLRVFLFGDTDEGGAGDVPDEFDRPARAIVKDVAIGGVSLPWNLAIAAALAASLLFTRVTFGAAPPIADWDHLLGSLALTVISIAAAEVARSVRFLLIPIGAALCVTPFAFGAETLHSAYYVLLGLALIGLALRRGEVSAQYGSWNRLIA</sequence>
<dbReference type="EMBL" id="CP011450">
    <property type="protein sequence ID" value="AKH18722.1"/>
    <property type="molecule type" value="Genomic_DNA"/>
</dbReference>
<evidence type="ECO:0000259" key="11">
    <source>
        <dbReference type="Pfam" id="PF01370"/>
    </source>
</evidence>
<accession>A0A0F7JSS9</accession>
<dbReference type="Gene3D" id="1.20.1440.130">
    <property type="entry name" value="VKOR domain"/>
    <property type="match status" value="1"/>
</dbReference>
<feature type="transmembrane region" description="Helical" evidence="10">
    <location>
        <begin position="709"/>
        <end position="730"/>
    </location>
</feature>
<keyword evidence="9" id="KW-0676">Redox-active center</keyword>
<evidence type="ECO:0000256" key="7">
    <source>
        <dbReference type="ARBA" id="ARBA00023136"/>
    </source>
</evidence>
<dbReference type="InterPro" id="IPR050177">
    <property type="entry name" value="Lipid_A_modif_metabolic_enz"/>
</dbReference>
<reference evidence="14 15" key="1">
    <citation type="submission" date="2015-05" db="EMBL/GenBank/DDBJ databases">
        <title>Plasmid of Sphingomonas sanxanigenens NX02.</title>
        <authorList>
            <person name="Huang H."/>
            <person name="Ma T."/>
        </authorList>
    </citation>
    <scope>NUCLEOTIDE SEQUENCE [LARGE SCALE GENOMIC DNA]</scope>
    <source>
        <strain evidence="14 15">NX02</strain>
        <plasmid evidence="15">Plasmid pNXO2</plasmid>
    </source>
</reference>
<evidence type="ECO:0000256" key="4">
    <source>
        <dbReference type="ARBA" id="ARBA00022719"/>
    </source>
</evidence>
<proteinExistence type="inferred from homology"/>
<evidence type="ECO:0000259" key="13">
    <source>
        <dbReference type="Pfam" id="PF07884"/>
    </source>
</evidence>
<name>A0A0F7JSS9_9SPHN</name>
<dbReference type="KEGG" id="ssan:NX02_p0405"/>
<keyword evidence="8" id="KW-1015">Disulfide bond</keyword>
<geneLocation type="plasmid" evidence="14 15">
    <name>pNXO2</name>
</geneLocation>
<feature type="domain" description="NAD-dependent epimerase/dehydratase" evidence="11">
    <location>
        <begin position="6"/>
        <end position="233"/>
    </location>
</feature>
<keyword evidence="15" id="KW-1185">Reference proteome</keyword>